<dbReference type="Proteomes" id="UP001055072">
    <property type="component" value="Unassembled WGS sequence"/>
</dbReference>
<protein>
    <submittedName>
        <fullName evidence="1">Uncharacterized protein</fullName>
    </submittedName>
</protein>
<reference evidence="1" key="1">
    <citation type="journal article" date="2021" name="Environ. Microbiol.">
        <title>Gene family expansions and transcriptome signatures uncover fungal adaptations to wood decay.</title>
        <authorList>
            <person name="Hage H."/>
            <person name="Miyauchi S."/>
            <person name="Viragh M."/>
            <person name="Drula E."/>
            <person name="Min B."/>
            <person name="Chaduli D."/>
            <person name="Navarro D."/>
            <person name="Favel A."/>
            <person name="Norest M."/>
            <person name="Lesage-Meessen L."/>
            <person name="Balint B."/>
            <person name="Merenyi Z."/>
            <person name="de Eugenio L."/>
            <person name="Morin E."/>
            <person name="Martinez A.T."/>
            <person name="Baldrian P."/>
            <person name="Stursova M."/>
            <person name="Martinez M.J."/>
            <person name="Novotny C."/>
            <person name="Magnuson J.K."/>
            <person name="Spatafora J.W."/>
            <person name="Maurice S."/>
            <person name="Pangilinan J."/>
            <person name="Andreopoulos W."/>
            <person name="LaButti K."/>
            <person name="Hundley H."/>
            <person name="Na H."/>
            <person name="Kuo A."/>
            <person name="Barry K."/>
            <person name="Lipzen A."/>
            <person name="Henrissat B."/>
            <person name="Riley R."/>
            <person name="Ahrendt S."/>
            <person name="Nagy L.G."/>
            <person name="Grigoriev I.V."/>
            <person name="Martin F."/>
            <person name="Rosso M.N."/>
        </authorList>
    </citation>
    <scope>NUCLEOTIDE SEQUENCE</scope>
    <source>
        <strain evidence="1">CBS 384.51</strain>
    </source>
</reference>
<sequence>MFSNIDNTVQATTAPVDGNQAIGTTQHESDRQNQSKVAKEARFSPVPEHPPVLQRMQRGKGGAKNSKPKPGAPQASGSGSQLPPVAEIVQDSPSGVAEMAGPLNDAQPSSTAAAGSGLQEVEAENMDTTEQTSWADQVEQEDSQGAQSGIWHELDSHLNAGSNVETFIDNELSLYMCREREELCIVTPSVQGIETNYNPPYSVESQCRDAFEYIRTMEYEMAKYSTKLHIKRYALSVGIEKWQDLCHSVSNMASIMEASTREAFLNIVSKNFVVGSQRAKDAFRDEAIDMVAYLKRIHQQGVDASAHLRLVGQTLNTFWQESSSVPSYARATHASSARVVNSAPAPARQQSVPMDVSEGPALAGPSKPKAVRIVSPAPSPSPTPEPTPVAPAKRQRKKKIGVPTSPPPPKPRPSSGWLARSGHAKTIAAQPKATKAQAEVEEIASPAVQQDRQGTSNKRARSRSPGPSTRPNTPSTLPPTAKKAKAAQAPASSSMQHDLEDLQLGYTSIDLKFLKFIPDNLREEAVRAQGRKIRESRPGTASSSLSIPSSSKTTMKSAPPANVSGAGQGGQVNSSSAAAQTPGQPPKKSKGNAPFKGAHVHHARAPFDKGALVVILFDRDVVPLGRLEASVLNDKVTACLCQWEKLDSRKNKQVSLDQALNQCVHSEWAVTTSVNLNLKFVYRVADKFLTWLEESLWNWHESCPKGDLSPEDQVLQDKFCDSYPVDARAYRSMPALFENERAVLPCIQRVWHYKPLIRLQLPRVPCHIKEDGRPHPRMVGNGPSRSLISIFDEMLPQLSAEVAPLIVPFDSTPKATWSPTTHKAQSHGIVNCFAYEMNKSVLSLLQKVKLVFGGGVTNFKLAPAEKNGVAVCSTCHRAGHYTHSCPNRDEVFCTKCVGPHKTEQHNAYCVCCLAEHYERGSTIACPESHWVCCNCDETGHASNDVKKCRFLRHLNDRKYLLAHFKKCYTEISVRVGKKAFARVYNEATKSMDRALDKSNSLTSEECQELINHAWRDPRDRGGQGEEEEESRRRYGHWG</sequence>
<evidence type="ECO:0000313" key="1">
    <source>
        <dbReference type="EMBL" id="KAI0084586.1"/>
    </source>
</evidence>
<name>A0ACB8TRG0_9APHY</name>
<comment type="caution">
    <text evidence="1">The sequence shown here is derived from an EMBL/GenBank/DDBJ whole genome shotgun (WGS) entry which is preliminary data.</text>
</comment>
<gene>
    <name evidence="1" type="ORF">BDY19DRAFT_909659</name>
</gene>
<evidence type="ECO:0000313" key="2">
    <source>
        <dbReference type="Proteomes" id="UP001055072"/>
    </source>
</evidence>
<organism evidence="1 2">
    <name type="scientific">Irpex rosettiformis</name>
    <dbReference type="NCBI Taxonomy" id="378272"/>
    <lineage>
        <taxon>Eukaryota</taxon>
        <taxon>Fungi</taxon>
        <taxon>Dikarya</taxon>
        <taxon>Basidiomycota</taxon>
        <taxon>Agaricomycotina</taxon>
        <taxon>Agaricomycetes</taxon>
        <taxon>Polyporales</taxon>
        <taxon>Irpicaceae</taxon>
        <taxon>Irpex</taxon>
    </lineage>
</organism>
<keyword evidence="2" id="KW-1185">Reference proteome</keyword>
<proteinExistence type="predicted"/>
<dbReference type="EMBL" id="MU274940">
    <property type="protein sequence ID" value="KAI0084586.1"/>
    <property type="molecule type" value="Genomic_DNA"/>
</dbReference>
<accession>A0ACB8TRG0</accession>